<comment type="subcellular location">
    <subcellularLocation>
        <location evidence="1">Membrane</location>
        <topology evidence="1">Single-pass type I membrane protein</topology>
    </subcellularLocation>
</comment>
<dbReference type="InterPro" id="IPR009038">
    <property type="entry name" value="GOLD_dom"/>
</dbReference>
<dbReference type="Pfam" id="PF01105">
    <property type="entry name" value="EMP24_GP25L"/>
    <property type="match status" value="1"/>
</dbReference>
<evidence type="ECO:0000259" key="8">
    <source>
        <dbReference type="PROSITE" id="PS50866"/>
    </source>
</evidence>
<keyword evidence="4" id="KW-0732">Signal</keyword>
<dbReference type="GeneID" id="39583662"/>
<dbReference type="PROSITE" id="PS50866">
    <property type="entry name" value="GOLD"/>
    <property type="match status" value="1"/>
</dbReference>
<gene>
    <name evidence="9" type="ORF">SODALDRAFT_381804</name>
</gene>
<sequence length="416" mass="47245">MHNRANFRTWQLSALVCAELYDWRSVLPLSSRSRHTSIPSPTTLTKMKALLPLLSLSAVAQAIYFYIDGTSPKCFFEELPQDTLVVGHYTAEEWDDRIQDWAKHDGISIYITVDEVFDNDHRVVSQRGAASGKFTFSAADAGDHRLCFTPSSTSGRSGWLSRANPNGGIRFNLDLVIGETSKIESRDKDKLQDIASRIKDLNARLQDIRREQVFQREREAEFRDQSEITNSRVVRWMIIQTVVLTGTCAWQLSHLRSALERRYNHGHMHLLSMLRIGLCISPYNDAETRAKGEFLESLPTPEKPISLKLAALLHLLSGKTSDSCLIIRLALRSYYVQNLRHPRHLSPKVYDSKLAVHADNAPENIPKLPIANIEGTVASKRVAESMIFSHKERRVDEVDVEETATTSATWYDRRSL</sequence>
<dbReference type="GO" id="GO:0016020">
    <property type="term" value="C:membrane"/>
    <property type="evidence" value="ECO:0007669"/>
    <property type="project" value="UniProtKB-SubCell"/>
</dbReference>
<keyword evidence="5" id="KW-1133">Transmembrane helix</keyword>
<evidence type="ECO:0000256" key="7">
    <source>
        <dbReference type="SAM" id="Coils"/>
    </source>
</evidence>
<evidence type="ECO:0000256" key="6">
    <source>
        <dbReference type="ARBA" id="ARBA00023136"/>
    </source>
</evidence>
<organism evidence="9 10">
    <name type="scientific">Sodiomyces alkalinus (strain CBS 110278 / VKM F-3762 / F11)</name>
    <name type="common">Alkaliphilic filamentous fungus</name>
    <dbReference type="NCBI Taxonomy" id="1314773"/>
    <lineage>
        <taxon>Eukaryota</taxon>
        <taxon>Fungi</taxon>
        <taxon>Dikarya</taxon>
        <taxon>Ascomycota</taxon>
        <taxon>Pezizomycotina</taxon>
        <taxon>Sordariomycetes</taxon>
        <taxon>Hypocreomycetidae</taxon>
        <taxon>Glomerellales</taxon>
        <taxon>Plectosphaerellaceae</taxon>
        <taxon>Sodiomyces</taxon>
    </lineage>
</organism>
<dbReference type="Proteomes" id="UP000272025">
    <property type="component" value="Unassembled WGS sequence"/>
</dbReference>
<evidence type="ECO:0000256" key="3">
    <source>
        <dbReference type="ARBA" id="ARBA00022692"/>
    </source>
</evidence>
<reference evidence="9 10" key="1">
    <citation type="journal article" date="2018" name="Mol. Ecol.">
        <title>The obligate alkalophilic soda-lake fungus Sodiomyces alkalinus has shifted to a protein diet.</title>
        <authorList>
            <person name="Grum-Grzhimaylo A.A."/>
            <person name="Falkoski D.L."/>
            <person name="van den Heuvel J."/>
            <person name="Valero-Jimenez C.A."/>
            <person name="Min B."/>
            <person name="Choi I.G."/>
            <person name="Lipzen A."/>
            <person name="Daum C.G."/>
            <person name="Aanen D.K."/>
            <person name="Tsang A."/>
            <person name="Henrissat B."/>
            <person name="Bilanenko E.N."/>
            <person name="de Vries R.P."/>
            <person name="van Kan J.A.L."/>
            <person name="Grigoriev I.V."/>
            <person name="Debets A.J.M."/>
        </authorList>
    </citation>
    <scope>NUCLEOTIDE SEQUENCE [LARGE SCALE GENOMIC DNA]</scope>
    <source>
        <strain evidence="9 10">F11</strain>
    </source>
</reference>
<proteinExistence type="inferred from homology"/>
<keyword evidence="10" id="KW-1185">Reference proteome</keyword>
<dbReference type="OrthoDB" id="3427at2759"/>
<dbReference type="STRING" id="1314773.A0A3N2PM96"/>
<keyword evidence="6" id="KW-0472">Membrane</keyword>
<dbReference type="EMBL" id="ML119061">
    <property type="protein sequence ID" value="ROT35655.1"/>
    <property type="molecule type" value="Genomic_DNA"/>
</dbReference>
<dbReference type="SMART" id="SM01190">
    <property type="entry name" value="EMP24_GP25L"/>
    <property type="match status" value="1"/>
</dbReference>
<keyword evidence="7" id="KW-0175">Coiled coil</keyword>
<evidence type="ECO:0000256" key="5">
    <source>
        <dbReference type="ARBA" id="ARBA00022989"/>
    </source>
</evidence>
<evidence type="ECO:0000313" key="9">
    <source>
        <dbReference type="EMBL" id="ROT35655.1"/>
    </source>
</evidence>
<dbReference type="InterPro" id="IPR015720">
    <property type="entry name" value="Emp24-like"/>
</dbReference>
<evidence type="ECO:0000313" key="10">
    <source>
        <dbReference type="Proteomes" id="UP000272025"/>
    </source>
</evidence>
<protein>
    <recommendedName>
        <fullName evidence="8">GOLD domain-containing protein</fullName>
    </recommendedName>
</protein>
<dbReference type="AlphaFoldDB" id="A0A3N2PM96"/>
<evidence type="ECO:0000256" key="2">
    <source>
        <dbReference type="ARBA" id="ARBA00007104"/>
    </source>
</evidence>
<feature type="coiled-coil region" evidence="7">
    <location>
        <begin position="191"/>
        <end position="218"/>
    </location>
</feature>
<keyword evidence="3" id="KW-0812">Transmembrane</keyword>
<dbReference type="PANTHER" id="PTHR22811">
    <property type="entry name" value="TRANSMEMBRANE EMP24 DOMAIN-CONTAINING PROTEIN"/>
    <property type="match status" value="1"/>
</dbReference>
<feature type="domain" description="GOLD" evidence="8">
    <location>
        <begin position="72"/>
        <end position="175"/>
    </location>
</feature>
<evidence type="ECO:0000256" key="4">
    <source>
        <dbReference type="ARBA" id="ARBA00022729"/>
    </source>
</evidence>
<evidence type="ECO:0000256" key="1">
    <source>
        <dbReference type="ARBA" id="ARBA00004479"/>
    </source>
</evidence>
<name>A0A3N2PM96_SODAK</name>
<comment type="similarity">
    <text evidence="2">Belongs to the EMP24/GP25L family.</text>
</comment>
<accession>A0A3N2PM96</accession>
<dbReference type="RefSeq" id="XP_028463461.1">
    <property type="nucleotide sequence ID" value="XM_028615185.1"/>
</dbReference>